<dbReference type="SUPFAM" id="SSF54909">
    <property type="entry name" value="Dimeric alpha+beta barrel"/>
    <property type="match status" value="2"/>
</dbReference>
<dbReference type="InterPro" id="IPR012577">
    <property type="entry name" value="NIPSNAP"/>
</dbReference>
<dbReference type="EMBL" id="MDEO01000035">
    <property type="protein sequence ID" value="OCX14270.1"/>
    <property type="molecule type" value="Genomic_DNA"/>
</dbReference>
<evidence type="ECO:0000259" key="1">
    <source>
        <dbReference type="Pfam" id="PF07978"/>
    </source>
</evidence>
<dbReference type="OrthoDB" id="9809695at2"/>
<protein>
    <submittedName>
        <fullName evidence="2">NIPSNAP family containing protein</fullName>
    </submittedName>
</protein>
<dbReference type="STRING" id="1566387.QV13_17370"/>
<organism evidence="2 3">
    <name type="scientific">Mesorhizobium hungaricum</name>
    <dbReference type="NCBI Taxonomy" id="1566387"/>
    <lineage>
        <taxon>Bacteria</taxon>
        <taxon>Pseudomonadati</taxon>
        <taxon>Pseudomonadota</taxon>
        <taxon>Alphaproteobacteria</taxon>
        <taxon>Hyphomicrobiales</taxon>
        <taxon>Phyllobacteriaceae</taxon>
        <taxon>Mesorhizobium</taxon>
    </lineage>
</organism>
<sequence>MNTSHSATSAVPADLLPVIELRQYTLVPGQRETLIDIFDGNFVEPQDAAGMTVIGQFRDLDRPDMFVWLRGFASMDRRRQALAAFYDGPVWAAHRDAANATMIDSDNVLLLRPAWPGAGFAPAFCERAALYPLETSLKSNRNNEISPLVAATIHYLNPESVAAFVARFRNEAASLLAEQGATPLAAFVIEPAENSFPRLPVRIGETVFVHLSRFESIDAHARAAAAPSWRDFLGSVQPYETKPAEHLRLTPTSRSLLR</sequence>
<evidence type="ECO:0000313" key="2">
    <source>
        <dbReference type="EMBL" id="OCX14270.1"/>
    </source>
</evidence>
<accession>A0A1C2DHM3</accession>
<gene>
    <name evidence="2" type="ORF">QV13_17370</name>
</gene>
<dbReference type="RefSeq" id="WP_024924877.1">
    <property type="nucleotide sequence ID" value="NZ_MDEO01000035.1"/>
</dbReference>
<comment type="caution">
    <text evidence="2">The sequence shown here is derived from an EMBL/GenBank/DDBJ whole genome shotgun (WGS) entry which is preliminary data.</text>
</comment>
<feature type="domain" description="NIPSNAP" evidence="1">
    <location>
        <begin position="20"/>
        <end position="113"/>
    </location>
</feature>
<name>A0A1C2DHM3_9HYPH</name>
<dbReference type="InterPro" id="IPR011008">
    <property type="entry name" value="Dimeric_a/b-barrel"/>
</dbReference>
<proteinExistence type="predicted"/>
<dbReference type="Gene3D" id="3.30.70.100">
    <property type="match status" value="2"/>
</dbReference>
<dbReference type="Proteomes" id="UP000094412">
    <property type="component" value="Unassembled WGS sequence"/>
</dbReference>
<evidence type="ECO:0000313" key="3">
    <source>
        <dbReference type="Proteomes" id="UP000094412"/>
    </source>
</evidence>
<reference evidence="2 3" key="1">
    <citation type="submission" date="2016-08" db="EMBL/GenBank/DDBJ databases">
        <title>Whole genome sequence of Mesorhizobium sp. strain UASWS1009 isolated from industrial sewage.</title>
        <authorList>
            <person name="Crovadore J."/>
            <person name="Calmin G."/>
            <person name="Chablais R."/>
            <person name="Cochard B."/>
            <person name="Lefort F."/>
        </authorList>
    </citation>
    <scope>NUCLEOTIDE SEQUENCE [LARGE SCALE GENOMIC DNA]</scope>
    <source>
        <strain evidence="2 3">UASWS1009</strain>
    </source>
</reference>
<keyword evidence="3" id="KW-1185">Reference proteome</keyword>
<dbReference type="AlphaFoldDB" id="A0A1C2DHM3"/>
<dbReference type="Pfam" id="PF07978">
    <property type="entry name" value="NIPSNAP"/>
    <property type="match status" value="1"/>
</dbReference>